<dbReference type="Pfam" id="PF14257">
    <property type="entry name" value="DUF4349"/>
    <property type="match status" value="1"/>
</dbReference>
<comment type="caution">
    <text evidence="6">The sequence shown here is derived from an EMBL/GenBank/DDBJ whole genome shotgun (WGS) entry which is preliminary data.</text>
</comment>
<proteinExistence type="predicted"/>
<dbReference type="AlphaFoldDB" id="A0A543KYQ0"/>
<feature type="coiled-coil region" evidence="1">
    <location>
        <begin position="186"/>
        <end position="236"/>
    </location>
</feature>
<dbReference type="Proteomes" id="UP000319804">
    <property type="component" value="Unassembled WGS sequence"/>
</dbReference>
<gene>
    <name evidence="6" type="ORF">FHX68_0285</name>
</gene>
<feature type="signal peptide" evidence="4">
    <location>
        <begin position="1"/>
        <end position="23"/>
    </location>
</feature>
<keyword evidence="1" id="KW-0175">Coiled coil</keyword>
<dbReference type="RefSeq" id="WP_229661419.1">
    <property type="nucleotide sequence ID" value="NZ_BJNA01000025.1"/>
</dbReference>
<evidence type="ECO:0000259" key="5">
    <source>
        <dbReference type="Pfam" id="PF14257"/>
    </source>
</evidence>
<keyword evidence="4" id="KW-0732">Signal</keyword>
<organism evidence="6 7">
    <name type="scientific">Microbacterium lacticum</name>
    <dbReference type="NCBI Taxonomy" id="33885"/>
    <lineage>
        <taxon>Bacteria</taxon>
        <taxon>Bacillati</taxon>
        <taxon>Actinomycetota</taxon>
        <taxon>Actinomycetes</taxon>
        <taxon>Micrococcales</taxon>
        <taxon>Microbacteriaceae</taxon>
        <taxon>Microbacterium</taxon>
    </lineage>
</organism>
<keyword evidence="3" id="KW-1133">Transmembrane helix</keyword>
<accession>A0A543KYQ0</accession>
<dbReference type="InterPro" id="IPR025645">
    <property type="entry name" value="DUF4349"/>
</dbReference>
<keyword evidence="3" id="KW-0812">Transmembrane</keyword>
<evidence type="ECO:0000256" key="1">
    <source>
        <dbReference type="SAM" id="Coils"/>
    </source>
</evidence>
<keyword evidence="7" id="KW-1185">Reference proteome</keyword>
<evidence type="ECO:0000313" key="6">
    <source>
        <dbReference type="EMBL" id="TQN00212.1"/>
    </source>
</evidence>
<feature type="transmembrane region" description="Helical" evidence="3">
    <location>
        <begin position="285"/>
        <end position="309"/>
    </location>
</feature>
<dbReference type="EMBL" id="VFPS01000001">
    <property type="protein sequence ID" value="TQN00212.1"/>
    <property type="molecule type" value="Genomic_DNA"/>
</dbReference>
<feature type="chain" id="PRO_5022069326" evidence="4">
    <location>
        <begin position="24"/>
        <end position="333"/>
    </location>
</feature>
<keyword evidence="3" id="KW-0472">Membrane</keyword>
<reference evidence="6 7" key="1">
    <citation type="submission" date="2019-06" db="EMBL/GenBank/DDBJ databases">
        <title>Sequencing the genomes of 1000 actinobacteria strains.</title>
        <authorList>
            <person name="Klenk H.-P."/>
        </authorList>
    </citation>
    <scope>NUCLEOTIDE SEQUENCE [LARGE SCALE GENOMIC DNA]</scope>
    <source>
        <strain evidence="6 7">DSM 20427</strain>
    </source>
</reference>
<evidence type="ECO:0000256" key="4">
    <source>
        <dbReference type="SAM" id="SignalP"/>
    </source>
</evidence>
<protein>
    <submittedName>
        <fullName evidence="6">Uncharacterized protein DUF4349</fullName>
    </submittedName>
</protein>
<evidence type="ECO:0000256" key="2">
    <source>
        <dbReference type="SAM" id="MobiDB-lite"/>
    </source>
</evidence>
<sequence length="333" mass="32599">MGATAAAAFVALAAAIAPQLGMGAGGSISTAQQPVTVEGGSAAEPFSLPGGAADSRESAGDSALGGVAAFGSDAAVAGGTDAAAREIVATASATVRVDDARAAADALTAATTSAGGYVESLSLGSDASGTGGGAVPDGVMTDPRPGGAWITVRVPADKLPAALAGLSEIGEVTGSQVDRRDVTTEAVDLRARVASLEASVARLTDLMAQATSTADLIAAESALADRQSELESLRQQLTWLDSQVGMSTLTVTLTEPAPAATADPAGFGDGLAAGWNGLVAALGGLIVGVGFLLPWVAVIAVVVVAGWAIRRGVRRRRAARAAASPADVSTDEL</sequence>
<feature type="region of interest" description="Disordered" evidence="2">
    <location>
        <begin position="40"/>
        <end position="59"/>
    </location>
</feature>
<name>A0A543KYQ0_9MICO</name>
<feature type="domain" description="DUF4349" evidence="5">
    <location>
        <begin position="85"/>
        <end position="307"/>
    </location>
</feature>
<evidence type="ECO:0000313" key="7">
    <source>
        <dbReference type="Proteomes" id="UP000319804"/>
    </source>
</evidence>
<evidence type="ECO:0000256" key="3">
    <source>
        <dbReference type="SAM" id="Phobius"/>
    </source>
</evidence>